<gene>
    <name evidence="2" type="ORF">PHMEG_00031276</name>
</gene>
<evidence type="ECO:0000313" key="2">
    <source>
        <dbReference type="EMBL" id="OWY98056.1"/>
    </source>
</evidence>
<comment type="similarity">
    <text evidence="1">Belongs to the AB hydrolase superfamily.</text>
</comment>
<dbReference type="SUPFAM" id="SSF53474">
    <property type="entry name" value="alpha/beta-Hydrolases"/>
    <property type="match status" value="1"/>
</dbReference>
<reference evidence="3" key="1">
    <citation type="submission" date="2017-03" db="EMBL/GenBank/DDBJ databases">
        <title>Phytopthora megakarya and P. palmivora, two closely related causual agents of cacao black pod achieved similar genome size and gene model numbers by different mechanisms.</title>
        <authorList>
            <person name="Ali S."/>
            <person name="Shao J."/>
            <person name="Larry D.J."/>
            <person name="Kronmiller B."/>
            <person name="Shen D."/>
            <person name="Strem M.D."/>
            <person name="Melnick R.L."/>
            <person name="Guiltinan M.J."/>
            <person name="Tyler B.M."/>
            <person name="Meinhardt L.W."/>
            <person name="Bailey B.A."/>
        </authorList>
    </citation>
    <scope>NUCLEOTIDE SEQUENCE [LARGE SCALE GENOMIC DNA]</scope>
    <source>
        <strain evidence="3">zdho120</strain>
    </source>
</reference>
<sequence length="482" mass="53486">MVEGGPGSSSTGMEFFMEELHSKLEGTTNVYTMDHRGSGRSTFLKCAGSSNTSELGDEIILTEIPACAQELEKKYGDLASFSITSATTDLVKIMSKYSNGASTIVYGAGYGTVVVERLMHLDPPGVTGYVLDSITTTSGGIKNYYLSELDTNAGEVGDHFLDLCKTDEFCSSHFESVSLRSMVQAVIKTFDTKPKSKCAALMSTVKNDEPNVSNEPPSFTIRRFLGQLMGDSIQRTFIAPVVYRLHRCESEDISVLTNFIERINLFRSRDINQENAYWSSALYYLILYSEMWEIPTPSKSEMLERFKSVRMSGSGDYWLSAHYCAFSKDKSDPCAELDVGNYKAHGIIYERDEYWNKSATIPNQASVLLLNGKLDPVTPNKYAKYLLDALQGDKKELISFDYAASGAVASAYLDELDETKGTCGVELLASYVKNKGDLKRLDKSCTTQMPEFNLTVPTAHLHSYFRTTDAFDGDYDDTLAQP</sequence>
<proteinExistence type="inferred from homology"/>
<comment type="caution">
    <text evidence="2">The sequence shown here is derived from an EMBL/GenBank/DDBJ whole genome shotgun (WGS) entry which is preliminary data.</text>
</comment>
<dbReference type="OrthoDB" id="70703at2759"/>
<dbReference type="EMBL" id="NBNE01009794">
    <property type="protein sequence ID" value="OWY98056.1"/>
    <property type="molecule type" value="Genomic_DNA"/>
</dbReference>
<accession>A0A225UZR5</accession>
<evidence type="ECO:0000313" key="3">
    <source>
        <dbReference type="Proteomes" id="UP000198211"/>
    </source>
</evidence>
<dbReference type="PANTHER" id="PTHR43039">
    <property type="entry name" value="ESTERASE-RELATED"/>
    <property type="match status" value="1"/>
</dbReference>
<dbReference type="Gene3D" id="3.40.50.1820">
    <property type="entry name" value="alpha/beta hydrolase"/>
    <property type="match status" value="1"/>
</dbReference>
<organism evidence="2 3">
    <name type="scientific">Phytophthora megakarya</name>
    <dbReference type="NCBI Taxonomy" id="4795"/>
    <lineage>
        <taxon>Eukaryota</taxon>
        <taxon>Sar</taxon>
        <taxon>Stramenopiles</taxon>
        <taxon>Oomycota</taxon>
        <taxon>Peronosporomycetes</taxon>
        <taxon>Peronosporales</taxon>
        <taxon>Peronosporaceae</taxon>
        <taxon>Phytophthora</taxon>
    </lineage>
</organism>
<dbReference type="AlphaFoldDB" id="A0A225UZR5"/>
<evidence type="ECO:0008006" key="4">
    <source>
        <dbReference type="Google" id="ProtNLM"/>
    </source>
</evidence>
<evidence type="ECO:0000256" key="1">
    <source>
        <dbReference type="ARBA" id="ARBA00008645"/>
    </source>
</evidence>
<protein>
    <recommendedName>
        <fullName evidence="4">Serine protease</fullName>
    </recommendedName>
</protein>
<dbReference type="Proteomes" id="UP000198211">
    <property type="component" value="Unassembled WGS sequence"/>
</dbReference>
<dbReference type="InterPro" id="IPR029058">
    <property type="entry name" value="AB_hydrolase_fold"/>
</dbReference>
<keyword evidence="3" id="KW-1185">Reference proteome</keyword>
<dbReference type="STRING" id="4795.A0A225UZR5"/>
<name>A0A225UZR5_9STRA</name>